<comment type="caution">
    <text evidence="7">The sequence shown here is derived from an EMBL/GenBank/DDBJ whole genome shotgun (WGS) entry which is preliminary data.</text>
</comment>
<accession>A0A9D4V667</accession>
<dbReference type="PROSITE" id="PS50089">
    <property type="entry name" value="ZF_RING_2"/>
    <property type="match status" value="1"/>
</dbReference>
<evidence type="ECO:0000256" key="1">
    <source>
        <dbReference type="ARBA" id="ARBA00022723"/>
    </source>
</evidence>
<name>A0A9D4V667_ADICA</name>
<evidence type="ECO:0000313" key="8">
    <source>
        <dbReference type="Proteomes" id="UP000886520"/>
    </source>
</evidence>
<dbReference type="PANTHER" id="PTHR46616">
    <property type="entry name" value="UBIQUITIN-PROTEIN LIGASE"/>
    <property type="match status" value="1"/>
</dbReference>
<evidence type="ECO:0000256" key="2">
    <source>
        <dbReference type="ARBA" id="ARBA00022771"/>
    </source>
</evidence>
<dbReference type="GO" id="GO:0008270">
    <property type="term" value="F:zinc ion binding"/>
    <property type="evidence" value="ECO:0007669"/>
    <property type="project" value="UniProtKB-KW"/>
</dbReference>
<dbReference type="AlphaFoldDB" id="A0A9D4V667"/>
<feature type="domain" description="RING-type" evidence="6">
    <location>
        <begin position="38"/>
        <end position="93"/>
    </location>
</feature>
<reference evidence="7 8" key="1">
    <citation type="submission" date="2021-01" db="EMBL/GenBank/DDBJ databases">
        <title>Adiantum capillus-veneris genome.</title>
        <authorList>
            <person name="Fang Y."/>
            <person name="Liao Q."/>
        </authorList>
    </citation>
    <scope>NUCLEOTIDE SEQUENCE [LARGE SCALE GENOMIC DNA]</scope>
    <source>
        <strain evidence="7">H3</strain>
        <tissue evidence="7">Leaf</tissue>
    </source>
</reference>
<dbReference type="SUPFAM" id="SSF57850">
    <property type="entry name" value="RING/U-box"/>
    <property type="match status" value="1"/>
</dbReference>
<sequence length="251" mass="28581">MAACTYNESSSSCSRSSSYTFNYTEASEEEEDDRRFECPVCWEGFNSSSRLPYILWCGHSLCKSCLLRLEWATLELPVAAVQLPLLIACPWCQSLSGRLVWRPSTAKLIKYPRPNYSLLWLLQRAAVAGRPIRYHHRHHHAILKTPSEDASADYQQALSTHLANSWELPSSQPQSEVLSLQRWLRKFNGGLLLAKAFLLLLLIFIVFWALPFCALVLMVHLVATLLLAFPAFLVVYFASPSLSWLFREIVS</sequence>
<feature type="transmembrane region" description="Helical" evidence="5">
    <location>
        <begin position="216"/>
        <end position="238"/>
    </location>
</feature>
<feature type="transmembrane region" description="Helical" evidence="5">
    <location>
        <begin position="190"/>
        <end position="210"/>
    </location>
</feature>
<dbReference type="PANTHER" id="PTHR46616:SF2">
    <property type="entry name" value="OS03G0211100 PROTEIN"/>
    <property type="match status" value="1"/>
</dbReference>
<evidence type="ECO:0000313" key="7">
    <source>
        <dbReference type="EMBL" id="KAI5080383.1"/>
    </source>
</evidence>
<proteinExistence type="predicted"/>
<keyword evidence="5" id="KW-0472">Membrane</keyword>
<organism evidence="7 8">
    <name type="scientific">Adiantum capillus-veneris</name>
    <name type="common">Maidenhair fern</name>
    <dbReference type="NCBI Taxonomy" id="13818"/>
    <lineage>
        <taxon>Eukaryota</taxon>
        <taxon>Viridiplantae</taxon>
        <taxon>Streptophyta</taxon>
        <taxon>Embryophyta</taxon>
        <taxon>Tracheophyta</taxon>
        <taxon>Polypodiopsida</taxon>
        <taxon>Polypodiidae</taxon>
        <taxon>Polypodiales</taxon>
        <taxon>Pteridineae</taxon>
        <taxon>Pteridaceae</taxon>
        <taxon>Vittarioideae</taxon>
        <taxon>Adiantum</taxon>
    </lineage>
</organism>
<evidence type="ECO:0000256" key="5">
    <source>
        <dbReference type="SAM" id="Phobius"/>
    </source>
</evidence>
<dbReference type="InterPro" id="IPR013083">
    <property type="entry name" value="Znf_RING/FYVE/PHD"/>
</dbReference>
<dbReference type="EMBL" id="JABFUD020000005">
    <property type="protein sequence ID" value="KAI5080383.1"/>
    <property type="molecule type" value="Genomic_DNA"/>
</dbReference>
<dbReference type="PROSITE" id="PS00518">
    <property type="entry name" value="ZF_RING_1"/>
    <property type="match status" value="1"/>
</dbReference>
<dbReference type="Gene3D" id="3.30.40.10">
    <property type="entry name" value="Zinc/RING finger domain, C3HC4 (zinc finger)"/>
    <property type="match status" value="1"/>
</dbReference>
<protein>
    <recommendedName>
        <fullName evidence="6">RING-type domain-containing protein</fullName>
    </recommendedName>
</protein>
<dbReference type="InterPro" id="IPR001841">
    <property type="entry name" value="Znf_RING"/>
</dbReference>
<evidence type="ECO:0000259" key="6">
    <source>
        <dbReference type="PROSITE" id="PS50089"/>
    </source>
</evidence>
<keyword evidence="5" id="KW-0812">Transmembrane</keyword>
<evidence type="ECO:0000256" key="3">
    <source>
        <dbReference type="ARBA" id="ARBA00022833"/>
    </source>
</evidence>
<dbReference type="Proteomes" id="UP000886520">
    <property type="component" value="Chromosome 5"/>
</dbReference>
<dbReference type="Pfam" id="PF14634">
    <property type="entry name" value="zf-RING_5"/>
    <property type="match status" value="1"/>
</dbReference>
<keyword evidence="5" id="KW-1133">Transmembrane helix</keyword>
<keyword evidence="1" id="KW-0479">Metal-binding</keyword>
<keyword evidence="2 4" id="KW-0863">Zinc-finger</keyword>
<keyword evidence="8" id="KW-1185">Reference proteome</keyword>
<keyword evidence="3" id="KW-0862">Zinc</keyword>
<evidence type="ECO:0000256" key="4">
    <source>
        <dbReference type="PROSITE-ProRule" id="PRU00175"/>
    </source>
</evidence>
<gene>
    <name evidence="7" type="ORF">GOP47_0005862</name>
</gene>
<dbReference type="InterPro" id="IPR017907">
    <property type="entry name" value="Znf_RING_CS"/>
</dbReference>